<dbReference type="Proteomes" id="UP001322744">
    <property type="component" value="Chromosome"/>
</dbReference>
<dbReference type="EMBL" id="CP139957">
    <property type="protein sequence ID" value="WPX07741.1"/>
    <property type="molecule type" value="Genomic_DNA"/>
</dbReference>
<dbReference type="InterPro" id="IPR010359">
    <property type="entry name" value="IrrE_HExxH"/>
</dbReference>
<evidence type="ECO:0000313" key="2">
    <source>
        <dbReference type="EMBL" id="WPX07741.1"/>
    </source>
</evidence>
<dbReference type="Gene3D" id="1.10.10.2910">
    <property type="match status" value="1"/>
</dbReference>
<evidence type="ECO:0000259" key="1">
    <source>
        <dbReference type="Pfam" id="PF06114"/>
    </source>
</evidence>
<name>A0ABZ0TXB2_9FIRM</name>
<dbReference type="InterPro" id="IPR052345">
    <property type="entry name" value="Rad_response_metalloprotease"/>
</dbReference>
<feature type="domain" description="IrrE N-terminal-like" evidence="1">
    <location>
        <begin position="174"/>
        <end position="304"/>
    </location>
</feature>
<accession>A0ABZ0TXB2</accession>
<proteinExistence type="predicted"/>
<organism evidence="2 3">
    <name type="scientific">Anaerocellum danielii</name>
    <dbReference type="NCBI Taxonomy" id="1387557"/>
    <lineage>
        <taxon>Bacteria</taxon>
        <taxon>Bacillati</taxon>
        <taxon>Bacillota</taxon>
        <taxon>Bacillota incertae sedis</taxon>
        <taxon>Caldicellulosiruptorales</taxon>
        <taxon>Caldicellulosiruptoraceae</taxon>
        <taxon>Anaerocellum</taxon>
    </lineage>
</organism>
<protein>
    <submittedName>
        <fullName evidence="2">ImmA/IrrE family metallo-endopeptidase</fullName>
    </submittedName>
</protein>
<dbReference type="Pfam" id="PF06114">
    <property type="entry name" value="Peptidase_M78"/>
    <property type="match status" value="1"/>
</dbReference>
<dbReference type="PANTHER" id="PTHR43236:SF2">
    <property type="entry name" value="BLL0069 PROTEIN"/>
    <property type="match status" value="1"/>
</dbReference>
<reference evidence="2 3" key="1">
    <citation type="submission" date="2023-12" db="EMBL/GenBank/DDBJ databases">
        <authorList>
            <person name="Manesh M.J.H."/>
            <person name="Bing R.G."/>
            <person name="Willard D.J."/>
            <person name="Kelly R.M."/>
        </authorList>
    </citation>
    <scope>NUCLEOTIDE SEQUENCE [LARGE SCALE GENOMIC DNA]</scope>
    <source>
        <strain evidence="2 3">DSM 8977</strain>
    </source>
</reference>
<keyword evidence="3" id="KW-1185">Reference proteome</keyword>
<gene>
    <name evidence="2" type="ORF">SOJ16_001569</name>
</gene>
<dbReference type="RefSeq" id="WP_045175066.1">
    <property type="nucleotide sequence ID" value="NZ_CP139957.1"/>
</dbReference>
<dbReference type="PANTHER" id="PTHR43236">
    <property type="entry name" value="ANTITOXIN HIGA1"/>
    <property type="match status" value="1"/>
</dbReference>
<sequence>MSVKSANNPRFCRVEINPKVLEWAIEYCGRRNILLKKFPKLNSWLEAKEMPTIHQLEELAKMTFVPLGYFFLDEPPKEEIDIPYFRTQGDQTVKKLSPELVDTIQLMKRRQNWLSDYFKEKEYERLPFVKSFTITDDIKIIAENIRKVLELENFWASKFSTWVEALSYLQRRIEEARIVVVINSVVGNNTHRKLDPNEFRGFVLVDEYAPLIFVNGADSKSAQMFTIAHELVHIWVGNSAVFDLKDLQPADDEVEQFCNRVAAEFLVPEEEFRQVFAVDNNIDETIPKLARTFKVSELVIARRALDLGYITKKEYKEFYENYLKKEKNSKQPAGGDFYLIQQLRLGRVFSEAVVRAVKEGKLLYRDAYRLTGLYGETFEKFARFIETGERT</sequence>
<evidence type="ECO:0000313" key="3">
    <source>
        <dbReference type="Proteomes" id="UP001322744"/>
    </source>
</evidence>